<sequence>MTSLARGANTPLPITSFEVSVTGAEAVDVLAFQVTESRKVRSDADFVFFNQPVSPEGAVRLTSSSTLSVDLTRVPNDVETIVIAVASDRKLAEFPTLAASIPDIASPAMGLTSETAAVLIEIYRRAGGWKVRNVSAGWDAGFADLVREHGVTVDDEPSVRVVAGEEKLSLVKREKLDMRKRQVHKVLLTKNATGLRARVILVIDKTGSMKKMYDRGVVHRVVERMVAVATQIDDDGQLEPYLYGSWYAALPDITVEGTEKWSETYLHLFGHHGGIDYKSIGGVNDELPIMNHILSTAVPRQPTLVFFFTDGGFTKRGPITALMQKAAAAPIFWQFVGVGRANYGILEKLDTMSGRVVDNAGFFALDDVDAISDADLYERILSEFPDWVRAAREARIID</sequence>
<dbReference type="Pfam" id="PF02342">
    <property type="entry name" value="TerD"/>
    <property type="match status" value="1"/>
</dbReference>
<dbReference type="InterPro" id="IPR002035">
    <property type="entry name" value="VWF_A"/>
</dbReference>
<evidence type="ECO:0000256" key="1">
    <source>
        <dbReference type="ARBA" id="ARBA00008775"/>
    </source>
</evidence>
<dbReference type="Pfam" id="PF10138">
    <property type="entry name" value="vWA-TerF-like"/>
    <property type="match status" value="1"/>
</dbReference>
<dbReference type="SUPFAM" id="SSF53300">
    <property type="entry name" value="vWA-like"/>
    <property type="match status" value="1"/>
</dbReference>
<evidence type="ECO:0000313" key="4">
    <source>
        <dbReference type="Proteomes" id="UP000198327"/>
    </source>
</evidence>
<dbReference type="InterPro" id="IPR036465">
    <property type="entry name" value="vWFA_dom_sf"/>
</dbReference>
<reference evidence="4" key="1">
    <citation type="submission" date="2017-06" db="EMBL/GenBank/DDBJ databases">
        <authorList>
            <person name="Varghese N."/>
            <person name="Submissions S."/>
        </authorList>
    </citation>
    <scope>NUCLEOTIDE SEQUENCE [LARGE SCALE GENOMIC DNA]</scope>
    <source>
        <strain evidence="4">JCM 23211</strain>
    </source>
</reference>
<organism evidence="3 4">
    <name type="scientific">Rhodococcoides kyotonense</name>
    <dbReference type="NCBI Taxonomy" id="398843"/>
    <lineage>
        <taxon>Bacteria</taxon>
        <taxon>Bacillati</taxon>
        <taxon>Actinomycetota</taxon>
        <taxon>Actinomycetes</taxon>
        <taxon>Mycobacteriales</taxon>
        <taxon>Nocardiaceae</taxon>
        <taxon>Rhodococcoides</taxon>
    </lineage>
</organism>
<dbReference type="CDD" id="cd06974">
    <property type="entry name" value="TerD_like"/>
    <property type="match status" value="1"/>
</dbReference>
<feature type="domain" description="VWFA" evidence="2">
    <location>
        <begin position="198"/>
        <end position="380"/>
    </location>
</feature>
<protein>
    <submittedName>
        <fullName evidence="3">Stress response protein SCP2</fullName>
    </submittedName>
</protein>
<dbReference type="OrthoDB" id="56224at2"/>
<proteinExistence type="inferred from homology"/>
<dbReference type="InterPro" id="IPR051324">
    <property type="entry name" value="Stress/Tellurium_Resist"/>
</dbReference>
<evidence type="ECO:0000259" key="2">
    <source>
        <dbReference type="PROSITE" id="PS50234"/>
    </source>
</evidence>
<name>A0A239IQD9_9NOCA</name>
<comment type="similarity">
    <text evidence="1">Belongs to the CAPAB/TerDEXZ family.</text>
</comment>
<dbReference type="RefSeq" id="WP_089247087.1">
    <property type="nucleotide sequence ID" value="NZ_FZOW01000007.1"/>
</dbReference>
<evidence type="ECO:0000313" key="3">
    <source>
        <dbReference type="EMBL" id="SNS95779.1"/>
    </source>
</evidence>
<dbReference type="PROSITE" id="PS50234">
    <property type="entry name" value="VWFA"/>
    <property type="match status" value="1"/>
</dbReference>
<dbReference type="Proteomes" id="UP000198327">
    <property type="component" value="Unassembled WGS sequence"/>
</dbReference>
<dbReference type="AlphaFoldDB" id="A0A239IQD9"/>
<accession>A0A239IQD9</accession>
<dbReference type="Gene3D" id="2.60.60.30">
    <property type="entry name" value="sav2460 like domains"/>
    <property type="match status" value="1"/>
</dbReference>
<dbReference type="PANTHER" id="PTHR32097">
    <property type="entry name" value="CAMP-BINDING PROTEIN 1-RELATED"/>
    <property type="match status" value="1"/>
</dbReference>
<keyword evidence="4" id="KW-1185">Reference proteome</keyword>
<dbReference type="EMBL" id="FZOW01000007">
    <property type="protein sequence ID" value="SNS95779.1"/>
    <property type="molecule type" value="Genomic_DNA"/>
</dbReference>
<dbReference type="InterPro" id="IPR019303">
    <property type="entry name" value="vWA_TerF_C"/>
</dbReference>
<dbReference type="PANTHER" id="PTHR32097:SF4">
    <property type="entry name" value="GENERAL STRESS PROTEIN 16U"/>
    <property type="match status" value="1"/>
</dbReference>
<gene>
    <name evidence="3" type="ORF">SAMN05421642_107169</name>
</gene>
<dbReference type="InterPro" id="IPR003325">
    <property type="entry name" value="TerD"/>
</dbReference>